<dbReference type="InterPro" id="IPR002052">
    <property type="entry name" value="DNA_methylase_N6_adenine_CS"/>
</dbReference>
<dbReference type="PROSITE" id="PS51194">
    <property type="entry name" value="HELICASE_CTER"/>
    <property type="match status" value="1"/>
</dbReference>
<accession>A0A5L8Z7S3</accession>
<feature type="coiled-coil region" evidence="1">
    <location>
        <begin position="1130"/>
        <end position="1185"/>
    </location>
</feature>
<dbReference type="Pfam" id="PF07669">
    <property type="entry name" value="Eco57I"/>
    <property type="match status" value="1"/>
</dbReference>
<feature type="coiled-coil region" evidence="1">
    <location>
        <begin position="4867"/>
        <end position="4905"/>
    </location>
</feature>
<dbReference type="InterPro" id="IPR041092">
    <property type="entry name" value="PBECR1"/>
</dbReference>
<feature type="coiled-coil region" evidence="1">
    <location>
        <begin position="4478"/>
        <end position="4527"/>
    </location>
</feature>
<evidence type="ECO:0000313" key="4">
    <source>
        <dbReference type="EMBL" id="EAL8902844.1"/>
    </source>
</evidence>
<dbReference type="Pfam" id="PF18810">
    <property type="entry name" value="PBECR2"/>
    <property type="match status" value="1"/>
</dbReference>
<dbReference type="InterPro" id="IPR052933">
    <property type="entry name" value="DNA_Protect_Modify"/>
</dbReference>
<dbReference type="Gene3D" id="3.40.50.150">
    <property type="entry name" value="Vaccinia Virus protein VP39"/>
    <property type="match status" value="1"/>
</dbReference>
<dbReference type="GO" id="GO:0009007">
    <property type="term" value="F:site-specific DNA-methyltransferase (adenine-specific) activity"/>
    <property type="evidence" value="ECO:0007669"/>
    <property type="project" value="UniProtKB-EC"/>
</dbReference>
<dbReference type="PROSITE" id="PS00092">
    <property type="entry name" value="N6_MTASE"/>
    <property type="match status" value="1"/>
</dbReference>
<protein>
    <submittedName>
        <fullName evidence="4">DUF3519 domain-containing protein</fullName>
    </submittedName>
</protein>
<dbReference type="InterPro" id="IPR041110">
    <property type="entry name" value="PBECR2"/>
</dbReference>
<organism evidence="4">
    <name type="scientific">Campylobacter upsaliensis</name>
    <dbReference type="NCBI Taxonomy" id="28080"/>
    <lineage>
        <taxon>Bacteria</taxon>
        <taxon>Pseudomonadati</taxon>
        <taxon>Campylobacterota</taxon>
        <taxon>Epsilonproteobacteria</taxon>
        <taxon>Campylobacterales</taxon>
        <taxon>Campylobacteraceae</taxon>
        <taxon>Campylobacter</taxon>
    </lineage>
</organism>
<dbReference type="SUPFAM" id="SSF52540">
    <property type="entry name" value="P-loop containing nucleoside triphosphate hydrolases"/>
    <property type="match status" value="2"/>
</dbReference>
<dbReference type="PANTHER" id="PTHR41313">
    <property type="entry name" value="ADENINE-SPECIFIC METHYLTRANSFERASE"/>
    <property type="match status" value="1"/>
</dbReference>
<comment type="caution">
    <text evidence="4">The sequence shown here is derived from an EMBL/GenBank/DDBJ whole genome shotgun (WGS) entry which is preliminary data.</text>
</comment>
<gene>
    <name evidence="4" type="ORF">D0B03_00735</name>
</gene>
<dbReference type="InterPro" id="IPR006935">
    <property type="entry name" value="Helicase/UvrB_N"/>
</dbReference>
<reference evidence="4" key="1">
    <citation type="submission" date="2018-08" db="EMBL/GenBank/DDBJ databases">
        <authorList>
            <consortium name="PulseNet: The National Subtyping Network for Foodborne Disease Surveillance"/>
            <person name="Tarr C.L."/>
            <person name="Trees E."/>
            <person name="Katz L.S."/>
            <person name="Carleton-Romer H.A."/>
            <person name="Stroika S."/>
            <person name="Kucerova Z."/>
            <person name="Roache K.F."/>
            <person name="Sabol A.L."/>
            <person name="Besser J."/>
            <person name="Gerner-Smidt P."/>
        </authorList>
    </citation>
    <scope>NUCLEOTIDE SEQUENCE</scope>
    <source>
        <strain evidence="4">PNUSAC005770</strain>
    </source>
</reference>
<dbReference type="InterPro" id="IPR011639">
    <property type="entry name" value="MethylTrfase_TaqI-like_dom"/>
</dbReference>
<dbReference type="InterPro" id="IPR001650">
    <property type="entry name" value="Helicase_C-like"/>
</dbReference>
<evidence type="ECO:0000256" key="2">
    <source>
        <dbReference type="SAM" id="MobiDB-lite"/>
    </source>
</evidence>
<dbReference type="GO" id="GO:0032259">
    <property type="term" value="P:methylation"/>
    <property type="evidence" value="ECO:0007669"/>
    <property type="project" value="InterPro"/>
</dbReference>
<evidence type="ECO:0000259" key="3">
    <source>
        <dbReference type="PROSITE" id="PS51194"/>
    </source>
</evidence>
<sequence length="4959" mass="565768">MQFNFNFEAFEQSGKEKNEAINYLKSLNSSIDFDKLEEETKGDENAIYEALKGGNFSFSKPSIEQTRQKLLKNKENEALKAEFNAGLSWLGEEKKQNFNFYDFKKAKEKANSKLGLIEADLKAKEKELKRKEALFETRLKERGIIAKSFDDMLDQSGAYLGADLLEKGLNKLGFKDENYIFESEKEDIKSRALKSVREKLERGDLEFNEREKHALRSKYDELDYKKALEKEKERLRLSQKSGNFSEAEREFIENDLGFFNTLFNDDKENIKEFKEKVKSEGVISSEIIKAANTLKAFDEGNLFKNMLFADEKEKKEFQQNFLNDAYKIAELSGFDDVGLDKKGELYFIKDEQKYLVNTGFFDNFAQLLNDTKFEFAGGVLGGLKGFNSGKSAKGKVAKSILGAAAGSFGGAFLDAKIADMYLNRESDFKKNLDFAIQAGLLSMAGDGVILSVKPLAKGLYKGVKKGGEILGEYSILGTLKTLPQQNIQAAEKIIDEVFSPKMKEELKAAQEEFGGSGRGEDLKNAFFANLQKKFTQKYGENDSKTKSVAKIAEIFNTNSLKTRQQAMLDLVRSDTHGSTLAYLLEIAKDDVKIQSNLKNMLNLASSNVEKNLKNLNINAREIKHILDEFEAGNKAAFKEVESQISKLYDENYRVVLSKGEYENIKEEFRQNGVNLEEMTPFLRDLEANVFNENGVTFTQLNNFRKNLNFYIFNKDKTPNFINTLKKIGENILKNEIDKGIDNIFSQNKAAYESIKELYSTSLKDYATLKSLNESIKNLKLQDSAKSADEVLNSLIKYAKGQGEKGVNNLQKIKDYLGEENNAFLEMQILNKLFKESVVENDRASLRVFDSESFLGRVRELVGENELYERKIGKEFLEELSPSAMPKQISIDEFLNTLENFKNKENFLKHIEKDPKRKDYLNLIEPTLKEPDIAFKKLENGVEKEKFIKKFSDGKDFFYLLATKDNKETILTAFKTDKINTILKEFNTDIIPTFIRQGSKGKAAGTTNEGIITQPLFKSKEAREFLELVDGFHKLYKNDANIAKNLVQGTSEKLSTSIATSAEGAIKQKVVKGAFDPIFRLLPDKILFGLFAKQIQGGALRYHLKKALSRSLNYDDFKIKLEKELKRTNFNSNTSRLIDEFMQNLEDFNREKEQFLKAKRAEQARIKEEERKRAEEIYQAQEANNLKDILEAEEKPLKDEFGENFEGFKGKEAVEKLLEEQRGQVKGAFYKEGLGEIDLVWGDKNYGLEHILNKHGGEFKNLARELSEAVENGKIVKDDKGRLRLEYENKIVGIKDNWKGEKTAHWVVTAYVKKEKEASLYTSASFTKGEALPLNSKESIAQNALSADEAISILQSAQAKQVPKELDIEGFLKELESVENKENFISHLSKKEDAKSRLAYLNLVKPTLEEADLILKTKNKNDEPTKEFIKAFQDENKRFFYIVITEQDNEKKLLTAFKTNKLRELKNRIEKARDFGEISFAHRFIKKSPTAENILKQKSLNLTEKLYLKDNDTPLNVEYKIVNKDDIKPSFTLSKTQFRSQKQEDLIKKIKENFNPDLLVNIRGDLKKGNPIITNEGEVISGNHRAAALKELEGENLSKYQNAVKEAFGVELKENEMLVRVVSNDTSEAEIRRFSAASNEGLENNLGEQGVSLFAKYQDKIKALKEAKKPFVADDVYNLKYLVNKALGESSITKENDTSKALFASLARGRNNTILKALNELEKENLEQVSKVANMFFDNAGAFYNLTHDLDLPKMQNLQNYFSDVLVSAAKADFTRAEDFTRLNEDIRAFLDSGDKNAMLKLSPNLVSDLLAKAMGAGFARFARLENPSASLYEFLNGLKKDLLEKGAPDLFSGGKGIKLNERDEFDFAKELILKGQDSEEKFRLYQNLEELKAWKSKSSLNQPTKESLDKDLNKSYTLELENLEPVPLNANALSKETEALTQSVESGHKQSTTIAKTDEQSIAENGIKDNKQAFLQFIKIMQDTKNGDFYPSENLQNALEKSGKKARENALELFTKEYESKDAKLVELLKNIQEPRIASKALSLIKHFTQARMMQSAIKAVPSDILMKYVNIDTSQRLEVLSSLYGDFSNIMKEVALKGKKIPDPAALSEKGGAYVFNRQYRKILNIYEKIQENEELLRLLAHKNDYKTTIEIIQESKAKGLSVKLTKEAIEENKKQTAKLFDEVIRQENKPSVKPLDEFGINFEGFKGKEAVDKLLNEKRGQVKGAFYKEGLGEIDLVWGEVKGSGKEAKGYGLSKIIEKHGEDFKEFGEGLEGVSKGLDEIITKGEIHTQEYGRKTIIYHKNGDVYKVGLKQNWKGEPTKNSWVITGYKEDREADKFIHSSDFTKGEALPLNSNESIAQNEAKKSLFESSENFYDYHKKLLYEVNLEGLDKQNAKDKLYFNTFQTYMEKLGNFEKELSNIVQEVRPILRLNQKDEIIDKLFRLRDKKDFRNSLKKLVYLYVHKDKLGIDDIHTATMDYVESMAKYAKGLLPYDNQPSFEKLVKEKKLFDEVIRQENKPSVKPLDEFGVNFEGFKGKEAVDKLLSEKRGQVKGAFYKEGLGEIDLVWGDENFGLRHILNKHGDEFEDIAAELSEAMEKGVLKKQNEVRSRIEFKDFAIGLSGEFKGEKRAFIITAFKRNGKSSTLSPKQDFTDKSDNVLSNQEDIIPQNSEKLPFETQTLDEDKLSGDEVRHLANKIGEKSTIAYFKDYLLKMDKNFHARAKDIIREYHKIEPFRKELENQWENVKEAYKNGEMSLKEFKFLSRYKDEKSFLNQVAGVLWLQNDELVKNRGYTINKYGMTEQGKGDNYYQNLALEYGKAQTALKKWFYYIQKANKQAQRFFNKKELDEFGVNFEGFKGKEAVDKLLSEKRGQVKGAFYKEGLGEIDLVWGDSKKGLSHILERRKEDFIKQGLDENEALERALEFVKKIPQIIEQGEVKVGVNRAFVDTKDDRALIALDYKGKDKKWVITAYKMDDPSQADTHLTRLNTSTSSVSRASVVNESIAQNEHNAVAWDEFEAFKDKDDILKANLKGEQNDAKENEAKRQADKYESLNAIQQERGGGLFTNEELNRGQSRHARGNERDGVGVSKVDGSKSQTLFSEGDFENSRTRSGGNGGRGYTAGEENALSIRGNNSSSGEVLNADENYIRENNPRYNDTKRPREDNIIEPKRSLHMGANKTNGGANDRSILLKPQWSEALEKQGLFTSFAKAHKRSEKFTFTDTSDANKILEDNFQALEGLKYVIKSGFDNDVRSQNLQSLQNFRGFGKGTNALLKLRGEEKEKWAKLLKELTDLTGEKITITDLVKRSADAYYTPDVIIGKMANLTEFFAKEAGEDLAKLIKLEPSAGIGRFLNAFELSNFYAVEKDALSANIAKALYEKGGAIINNGAYEKSPLKINNTFDLVIGNPPYANFKIGDDEFRENIHNYFMKKNIDVLKPNGLSLQIITHNFLDAQSDYTRKVMAKDAVFLGAVRLANNVFKDASVTTDIIAFRKKAPDEMDKEFNTSWVESVEYEGAYLNKYFLENPQNVIGKMEVVKNQFGGKTIAVKPNGFDIENLNLSNYIKNDKLFKRVEGYIDNKLLSKAVQRIEEKEKGVSFFGSARSGELRFDKENDKFLVLDDQQNTHDFNIYERISEAKPNWQESSINNRVEALKEMMPQIEKLKKALFDLKEAELNPNSSDEKIEILRRILNKAYDELHGKNGSFRNARGKISQKWELYDILDDTSFELFALEKKAIVEERGDKKIVIGSEKSEIFHKRLVKPYEAPTSANNINEALQISKAEYGKIDLVRMSELLSKDMSEVENELLEQKRIYKDHLGGNVEKDEFLSGNVREKIARFYDENGSLNLSSDEKIRAFQMQSLEDLKAIVPDDIELPFINIPLGATWLNKEILREFFAKELEIGEVNFKRAGNRWYLLGKFNGSLEITTSEDYLRDTGIKAINAVDYILKMMNNESLEVKTSKTKADGSIKHYKDPIATQKLQDLKIKLEKQLKNFIMDNEEYAEQTKRVYNDVFNSEVIRKYDGSHIRLMETNEDISLRSHQNNAVYRFLQKSNTLLAHDVGTGKTYTMIASAMLSKQLGLAKKSLIVTPNNVSPQMAREARGLFPNARIKLIQGVSTKEKNRLMADVKNNEYDLIIVSYDTFKVMNANPKLYADYLNEELIQLRCVIEALENSDEGDERIMKQLAKRLESEEAKLEHYLEQVANGSQNVFFEDLGIDNLIFDEAHYLKKLPIFTKQGNVRGIQRGKSQRALDAYIKIKHHQSLNKKVMFATGTPITNFVSDIYVMQKFLGRKALEDNNISEFDDWSAMFAGSQTQFELKASGNYEATTRLRNFANLPELKKMYYEFTDVVTKDDVKKQIMESTGEQIEPTPVYEEVIIKQSEAQKAFYEEIKERAVNLKGKKIEKGGDNHLKILSDANKASLDMRLIYPHLERDVNGKVMQAAEKIVENYHLWDADKGTQLVFLDKSTPKKSITSAKRAKLENKLSAIKEKLEKYENDDINLSEEALEKLEKEKVEIEEILEMAGEGFSVYEDLRKLLIEKGIKPEEIAFVQDYDKAGTGALSQADLSEKINNGKIRVLIGSTAKMGAGANYQQKLSALHHLDLDWTPANMEQREGRIIRQGNELFKKYGDEFKAKIYYYVTEQTSDTVMLQTLNQKRKIIKQITDINEKARFLEDSSEDDFMARLQAATSPYAEEELRFLGIDKEISLLNSELENSAYVIKSAEREILKQNEAVEGFEAIKSLLPSILKKAENNISFKTKEGKIIDFNAKPKKDEASPHEKLNMSVKKSIESLFNSSEKLMQIGEYRGSKLFALKAGNAKCVIKMGENLQNSLYFTELDYMDIKGAFSANLRFKNAFEKISKNSYFTDLEQKIKDAKEAQKRALKKLENEKARDLSEINKTLNDALVEKAELAIFLGRAEQEHKSLVSAVHNVPDIKENEEDKFTKLEEFIMAKYNKN</sequence>
<dbReference type="GO" id="GO:0005524">
    <property type="term" value="F:ATP binding"/>
    <property type="evidence" value="ECO:0007669"/>
    <property type="project" value="InterPro"/>
</dbReference>
<dbReference type="Gene3D" id="3.40.50.300">
    <property type="entry name" value="P-loop containing nucleotide triphosphate hydrolases"/>
    <property type="match status" value="2"/>
</dbReference>
<feature type="domain" description="Helicase C-terminal" evidence="3">
    <location>
        <begin position="4509"/>
        <end position="4675"/>
    </location>
</feature>
<name>A0A5L8Z7S3_CAMUP</name>
<dbReference type="SMART" id="SM00487">
    <property type="entry name" value="DEXDc"/>
    <property type="match status" value="1"/>
</dbReference>
<keyword evidence="1" id="KW-0175">Coiled coil</keyword>
<dbReference type="PANTHER" id="PTHR41313:SF1">
    <property type="entry name" value="DNA METHYLASE ADENINE-SPECIFIC DOMAIN-CONTAINING PROTEIN"/>
    <property type="match status" value="1"/>
</dbReference>
<dbReference type="GO" id="GO:0006304">
    <property type="term" value="P:DNA modification"/>
    <property type="evidence" value="ECO:0007669"/>
    <property type="project" value="InterPro"/>
</dbReference>
<dbReference type="Pfam" id="PF18763">
    <property type="entry name" value="ddrB-ParB"/>
    <property type="match status" value="1"/>
</dbReference>
<evidence type="ECO:0000256" key="1">
    <source>
        <dbReference type="SAM" id="Coils"/>
    </source>
</evidence>
<feature type="coiled-coil region" evidence="1">
    <location>
        <begin position="4153"/>
        <end position="4208"/>
    </location>
</feature>
<dbReference type="EMBL" id="AACSBQ010000002">
    <property type="protein sequence ID" value="EAL8902844.1"/>
    <property type="molecule type" value="Genomic_DNA"/>
</dbReference>
<feature type="coiled-coil region" evidence="1">
    <location>
        <begin position="107"/>
        <end position="134"/>
    </location>
</feature>
<dbReference type="GO" id="GO:0016787">
    <property type="term" value="F:hydrolase activity"/>
    <property type="evidence" value="ECO:0007669"/>
    <property type="project" value="InterPro"/>
</dbReference>
<dbReference type="SUPFAM" id="SSF53335">
    <property type="entry name" value="S-adenosyl-L-methionine-dependent methyltransferases"/>
    <property type="match status" value="1"/>
</dbReference>
<proteinExistence type="predicted"/>
<dbReference type="CDD" id="cd02440">
    <property type="entry name" value="AdoMet_MTases"/>
    <property type="match status" value="1"/>
</dbReference>
<dbReference type="GO" id="GO:0003677">
    <property type="term" value="F:DNA binding"/>
    <property type="evidence" value="ECO:0007669"/>
    <property type="project" value="InterPro"/>
</dbReference>
<feature type="region of interest" description="Disordered" evidence="2">
    <location>
        <begin position="3057"/>
        <end position="3139"/>
    </location>
</feature>
<dbReference type="InterPro" id="IPR041398">
    <property type="entry name" value="DdrB_dom"/>
</dbReference>
<dbReference type="InterPro" id="IPR027417">
    <property type="entry name" value="P-loop_NTPase"/>
</dbReference>
<dbReference type="Pfam" id="PF18809">
    <property type="entry name" value="PBECR1"/>
    <property type="match status" value="4"/>
</dbReference>
<dbReference type="Pfam" id="PF04851">
    <property type="entry name" value="ResIII"/>
    <property type="match status" value="1"/>
</dbReference>
<dbReference type="InterPro" id="IPR014001">
    <property type="entry name" value="Helicase_ATP-bd"/>
</dbReference>
<dbReference type="InterPro" id="IPR029063">
    <property type="entry name" value="SAM-dependent_MTases_sf"/>
</dbReference>
<dbReference type="PRINTS" id="PR00507">
    <property type="entry name" value="N12N6MTFRASE"/>
</dbReference>